<dbReference type="InterPro" id="IPR000477">
    <property type="entry name" value="RT_dom"/>
</dbReference>
<evidence type="ECO:0000256" key="2">
    <source>
        <dbReference type="SAM" id="MobiDB-lite"/>
    </source>
</evidence>
<dbReference type="Pfam" id="PF17919">
    <property type="entry name" value="RT_RNaseH_2"/>
    <property type="match status" value="1"/>
</dbReference>
<dbReference type="SUPFAM" id="SSF56672">
    <property type="entry name" value="DNA/RNA polymerases"/>
    <property type="match status" value="1"/>
</dbReference>
<feature type="compositionally biased region" description="Polar residues" evidence="2">
    <location>
        <begin position="575"/>
        <end position="585"/>
    </location>
</feature>
<dbReference type="InterPro" id="IPR002156">
    <property type="entry name" value="RNaseH_domain"/>
</dbReference>
<dbReference type="Pfam" id="PF13456">
    <property type="entry name" value="RVT_3"/>
    <property type="match status" value="1"/>
</dbReference>
<dbReference type="InterPro" id="IPR001584">
    <property type="entry name" value="Integrase_cat-core"/>
</dbReference>
<dbReference type="InterPro" id="IPR041588">
    <property type="entry name" value="Integrase_H2C2"/>
</dbReference>
<sequence length="1917" mass="215394">MAGISSRRDHVSVHTEESTGSGRQRALDNHGQGRGAAPQGDLRNRLSGHGDLRVTLNHTQGERSARSRRGGGRRHAPRMDPVRLNAGVEALQEATRVLGALTQGFQQMVSGGNVDEPARQQTPADVEVSSGRRDERRSGSDQNRREEVSQQLSRPHQQAGRGAQQGRSMQMEGGESSRHSHRASSRTGSMGRQNVGTRPHAHRRLGGAAGHAQPRARAVRGNPPPAEVEDLRQRLDELRRRVVGGEPYTADLRIPEPFTRAVMDAPLPRGYKPCTIETYKGASDPQHHVSRYLSYMVMMGYEDAIRCRGFSATLDGPAREWYDSLPDGSIMNFRELAQRFLLRFASSRDVKRNFSHLFGLKQGKKESLSAFLARWRAESIKVQGLDDKTGVAMLTNSIQSGELYKDFVRSPPTTYEEALGRADRQAEAEDAVQRRRDEEEGAKEEKEKEAGSGAEKADGKAGNKNKYKGNKSKGKGRADVPSGPLLPVKQLTPLAQPIEAVFDYVEEQGLVDFPEECDVVTAKRNLDQYCRFHRRAGHDTDDCVILRRQIEELIQKGYLGQFVGKPGNIPQKRSLTWQRSDQAATSKEKQPAKKRELGALSEDDEADLGDGSRKHHRCSYIFGGPQGGDTSGERKQWARALYIGEITRTPADKKVKRDPIFFTDADLPPMPPPHRDALMIKIEINDTVIHRILVDNGSSVNIMYYDTFQGLGLDRKDLNPVRTPLSGFTGDSIESEGSIVLPVIVGSEPCVSKLSVEFIVVRLTCPHKIIMGRPALEDLRCVISQEHLCMKFPTPNGVGVARGDQRMARSCYLKACKQIGQKDLRVHTINNKAMKYEEGQLRAEPTSDVEEIQIDPEKPERKVKIGTGLTADLREKIIRVLILFSVVFAWGPEDMPGLDRSIAVHRLAVNPSAKPVQQKRRHLSIERREFVKKEVNMLLSIGHIREVLYPVWLANVVLAPKPPTWRMCVDYTDLNKACPMDPFPLPNIDQLVDGTAECELLSFMDAFRGYHQIFMHEDDAEKTSFVTPEGIFCYLVMAFGLKNSGATYTRMVAKVFRKVLGRNMEAYVDDMIVKSTRAADHADDLAEIFGIMKAVRLRLNPKKCTFAVQGGKFLGYMVTRRGIEPNPEKVRAILDMEPPRSVKEVQILTGRLAALGRFMSKSAEKSLPFFQVLKKQNGFVWTDECQRAFEDLKKYLLSEPLLSKPERGETLILYLGVSQGAISSVLVREEEGVQRPVYYVSKTLQNAELRYTPLEKTIYAAYITAKKLTHYFQAHPIRILSEQPLGAALRAPGTARVVKWSMLLSQYEVDFQPRTSIKGQALADFIVECTAREVTEKQQESDEQWWTLATDGSAGAKGCGGGIVLISPEGFRAYYAYRYLFKVSNNEVEYEALLSGLRLAAAMGAEWITVKCDSRLVVSQVKGEFEAKEERMTKYRDAVRELLGLFKQAELVCVPRNQNSDADLLSKLSQGLPEHISRIARIEEMTTSSIAASPPVNVLPLQPVAWCWVDDLLRYIADGTLPDREDEARLVRRRAPGYVVLDGKLYKRSYNGTLLKCLRPHEADMIVSELHGGVCSAHQGACTIARKVVLQGYFWPTIMRDCADYARRCETCQKFQKSPGRPATMYTPISTALPFTRWGVDLVGPLPTGSGNRKFVIVAMDYFTKWVEAEPLASITHLQCKKFIWKNIFCRFGVPLQIISDNGRQFDCEAFRQFCAEWGVESSRVAVCYPQANGQVENTNRTIVDGLQKKLEALGTAWVEELNNILWTFRTTPRKATGETPFALCYGFEARAPFEAVVPSRRMEEFEPASNEERLRAELHLIEERRDRAFVKAENYRRQVKAYQDSRAQPRSFDVGDYVLRRRKASKPAEGGKLSIKWEGPYVIDAVVGPGTYKLKTTTGRLVDRVWNAEHLMKFYQ</sequence>
<dbReference type="InterPro" id="IPR043502">
    <property type="entry name" value="DNA/RNA_pol_sf"/>
</dbReference>
<dbReference type="PANTHER" id="PTHR48475">
    <property type="entry name" value="RIBONUCLEASE H"/>
    <property type="match status" value="1"/>
</dbReference>
<feature type="region of interest" description="Disordered" evidence="2">
    <location>
        <begin position="575"/>
        <end position="614"/>
    </location>
</feature>
<dbReference type="SUPFAM" id="SSF50630">
    <property type="entry name" value="Acid proteases"/>
    <property type="match status" value="1"/>
</dbReference>
<dbReference type="InterPro" id="IPR041577">
    <property type="entry name" value="RT_RNaseH_2"/>
</dbReference>
<feature type="compositionally biased region" description="Basic residues" evidence="2">
    <location>
        <begin position="66"/>
        <end position="76"/>
    </location>
</feature>
<dbReference type="CDD" id="cd09279">
    <property type="entry name" value="RNase_HI_like"/>
    <property type="match status" value="1"/>
</dbReference>
<dbReference type="Gene3D" id="3.10.20.370">
    <property type="match status" value="1"/>
</dbReference>
<dbReference type="InterPro" id="IPR012337">
    <property type="entry name" value="RNaseH-like_sf"/>
</dbReference>
<protein>
    <recommendedName>
        <fullName evidence="3">Integrase catalytic domain-containing protein</fullName>
    </recommendedName>
</protein>
<evidence type="ECO:0000313" key="5">
    <source>
        <dbReference type="Proteomes" id="UP001152523"/>
    </source>
</evidence>
<dbReference type="GO" id="GO:0015074">
    <property type="term" value="P:DNA integration"/>
    <property type="evidence" value="ECO:0007669"/>
    <property type="project" value="InterPro"/>
</dbReference>
<dbReference type="Gene3D" id="2.40.70.10">
    <property type="entry name" value="Acid Proteases"/>
    <property type="match status" value="1"/>
</dbReference>
<evidence type="ECO:0000313" key="4">
    <source>
        <dbReference type="EMBL" id="CAH9101556.1"/>
    </source>
</evidence>
<feature type="compositionally biased region" description="Basic and acidic residues" evidence="2">
    <location>
        <begin position="418"/>
        <end position="461"/>
    </location>
</feature>
<dbReference type="Pfam" id="PF00078">
    <property type="entry name" value="RVT_1"/>
    <property type="match status" value="1"/>
</dbReference>
<feature type="compositionally biased region" description="Basic and acidic residues" evidence="2">
    <location>
        <begin position="586"/>
        <end position="597"/>
    </location>
</feature>
<dbReference type="SUPFAM" id="SSF53098">
    <property type="entry name" value="Ribonuclease H-like"/>
    <property type="match status" value="2"/>
</dbReference>
<comment type="caution">
    <text evidence="4">The sequence shown here is derived from an EMBL/GenBank/DDBJ whole genome shotgun (WGS) entry which is preliminary data.</text>
</comment>
<name>A0AAV0DH82_9ASTE</name>
<dbReference type="Gene3D" id="3.30.420.10">
    <property type="entry name" value="Ribonuclease H-like superfamily/Ribonuclease H"/>
    <property type="match status" value="2"/>
</dbReference>
<feature type="compositionally biased region" description="Polar residues" evidence="2">
    <location>
        <begin position="187"/>
        <end position="196"/>
    </location>
</feature>
<dbReference type="Gene3D" id="3.10.10.10">
    <property type="entry name" value="HIV Type 1 Reverse Transcriptase, subunit A, domain 1"/>
    <property type="match status" value="1"/>
</dbReference>
<evidence type="ECO:0000256" key="1">
    <source>
        <dbReference type="ARBA" id="ARBA00023172"/>
    </source>
</evidence>
<dbReference type="Pfam" id="PF00665">
    <property type="entry name" value="rve"/>
    <property type="match status" value="1"/>
</dbReference>
<dbReference type="CDD" id="cd00303">
    <property type="entry name" value="retropepsin_like"/>
    <property type="match status" value="1"/>
</dbReference>
<dbReference type="Gene3D" id="3.30.70.270">
    <property type="match status" value="2"/>
</dbReference>
<dbReference type="Proteomes" id="UP001152523">
    <property type="component" value="Unassembled WGS sequence"/>
</dbReference>
<evidence type="ECO:0000259" key="3">
    <source>
        <dbReference type="PROSITE" id="PS50994"/>
    </source>
</evidence>
<feature type="compositionally biased region" description="Basic and acidic residues" evidence="2">
    <location>
        <begin position="1"/>
        <end position="17"/>
    </location>
</feature>
<feature type="domain" description="Integrase catalytic" evidence="3">
    <location>
        <begin position="1630"/>
        <end position="1789"/>
    </location>
</feature>
<feature type="compositionally biased region" description="Basic residues" evidence="2">
    <location>
        <begin position="463"/>
        <end position="475"/>
    </location>
</feature>
<dbReference type="Pfam" id="PF03732">
    <property type="entry name" value="Retrotrans_gag"/>
    <property type="match status" value="1"/>
</dbReference>
<organism evidence="4 5">
    <name type="scientific">Cuscuta epithymum</name>
    <dbReference type="NCBI Taxonomy" id="186058"/>
    <lineage>
        <taxon>Eukaryota</taxon>
        <taxon>Viridiplantae</taxon>
        <taxon>Streptophyta</taxon>
        <taxon>Embryophyta</taxon>
        <taxon>Tracheophyta</taxon>
        <taxon>Spermatophyta</taxon>
        <taxon>Magnoliopsida</taxon>
        <taxon>eudicotyledons</taxon>
        <taxon>Gunneridae</taxon>
        <taxon>Pentapetalae</taxon>
        <taxon>asterids</taxon>
        <taxon>lamiids</taxon>
        <taxon>Solanales</taxon>
        <taxon>Convolvulaceae</taxon>
        <taxon>Cuscuteae</taxon>
        <taxon>Cuscuta</taxon>
        <taxon>Cuscuta subgen. Cuscuta</taxon>
    </lineage>
</organism>
<dbReference type="GO" id="GO:0006310">
    <property type="term" value="P:DNA recombination"/>
    <property type="evidence" value="ECO:0007669"/>
    <property type="project" value="UniProtKB-KW"/>
</dbReference>
<dbReference type="CDD" id="cd01647">
    <property type="entry name" value="RT_LTR"/>
    <property type="match status" value="1"/>
</dbReference>
<dbReference type="GO" id="GO:0003676">
    <property type="term" value="F:nucleic acid binding"/>
    <property type="evidence" value="ECO:0007669"/>
    <property type="project" value="InterPro"/>
</dbReference>
<dbReference type="InterPro" id="IPR036397">
    <property type="entry name" value="RNaseH_sf"/>
</dbReference>
<feature type="region of interest" description="Disordered" evidence="2">
    <location>
        <begin position="414"/>
        <end position="484"/>
    </location>
</feature>
<proteinExistence type="predicted"/>
<dbReference type="EMBL" id="CAMAPF010000111">
    <property type="protein sequence ID" value="CAH9101556.1"/>
    <property type="molecule type" value="Genomic_DNA"/>
</dbReference>
<feature type="region of interest" description="Disordered" evidence="2">
    <location>
        <begin position="1"/>
        <end position="81"/>
    </location>
</feature>
<dbReference type="PROSITE" id="PS50994">
    <property type="entry name" value="INTEGRASE"/>
    <property type="match status" value="1"/>
</dbReference>
<reference evidence="4" key="1">
    <citation type="submission" date="2022-07" db="EMBL/GenBank/DDBJ databases">
        <authorList>
            <person name="Macas J."/>
            <person name="Novak P."/>
            <person name="Neumann P."/>
        </authorList>
    </citation>
    <scope>NUCLEOTIDE SEQUENCE</scope>
</reference>
<keyword evidence="5" id="KW-1185">Reference proteome</keyword>
<feature type="compositionally biased region" description="Basic and acidic residues" evidence="2">
    <location>
        <begin position="130"/>
        <end position="148"/>
    </location>
</feature>
<dbReference type="PANTHER" id="PTHR48475:SF2">
    <property type="entry name" value="RIBONUCLEASE H"/>
    <property type="match status" value="1"/>
</dbReference>
<dbReference type="InterPro" id="IPR043128">
    <property type="entry name" value="Rev_trsase/Diguanyl_cyclase"/>
</dbReference>
<gene>
    <name evidence="4" type="ORF">CEPIT_LOCUS15667</name>
</gene>
<accession>A0AAV0DH82</accession>
<keyword evidence="1" id="KW-0233">DNA recombination</keyword>
<feature type="compositionally biased region" description="Low complexity" evidence="2">
    <location>
        <begin position="157"/>
        <end position="167"/>
    </location>
</feature>
<feature type="compositionally biased region" description="Basic and acidic residues" evidence="2">
    <location>
        <begin position="42"/>
        <end position="52"/>
    </location>
</feature>
<dbReference type="Pfam" id="PF17921">
    <property type="entry name" value="Integrase_H2C2"/>
    <property type="match status" value="1"/>
</dbReference>
<feature type="region of interest" description="Disordered" evidence="2">
    <location>
        <begin position="110"/>
        <end position="227"/>
    </location>
</feature>
<dbReference type="Gene3D" id="1.10.340.70">
    <property type="match status" value="1"/>
</dbReference>
<dbReference type="GO" id="GO:0004523">
    <property type="term" value="F:RNA-DNA hybrid ribonuclease activity"/>
    <property type="evidence" value="ECO:0007669"/>
    <property type="project" value="InterPro"/>
</dbReference>
<dbReference type="InterPro" id="IPR021109">
    <property type="entry name" value="Peptidase_aspartic_dom_sf"/>
</dbReference>
<dbReference type="InterPro" id="IPR005162">
    <property type="entry name" value="Retrotrans_gag_dom"/>
</dbReference>